<evidence type="ECO:0000313" key="1">
    <source>
        <dbReference type="EMBL" id="RNA15599.1"/>
    </source>
</evidence>
<comment type="caution">
    <text evidence="1">The sequence shown here is derived from an EMBL/GenBank/DDBJ whole genome shotgun (WGS) entry which is preliminary data.</text>
</comment>
<dbReference type="Proteomes" id="UP000276133">
    <property type="component" value="Unassembled WGS sequence"/>
</dbReference>
<evidence type="ECO:0000313" key="2">
    <source>
        <dbReference type="Proteomes" id="UP000276133"/>
    </source>
</evidence>
<accession>A0A3M7QWK8</accession>
<proteinExistence type="predicted"/>
<keyword evidence="2" id="KW-1185">Reference proteome</keyword>
<organism evidence="1 2">
    <name type="scientific">Brachionus plicatilis</name>
    <name type="common">Marine rotifer</name>
    <name type="synonym">Brachionus muelleri</name>
    <dbReference type="NCBI Taxonomy" id="10195"/>
    <lineage>
        <taxon>Eukaryota</taxon>
        <taxon>Metazoa</taxon>
        <taxon>Spiralia</taxon>
        <taxon>Gnathifera</taxon>
        <taxon>Rotifera</taxon>
        <taxon>Eurotatoria</taxon>
        <taxon>Monogononta</taxon>
        <taxon>Pseudotrocha</taxon>
        <taxon>Ploima</taxon>
        <taxon>Brachionidae</taxon>
        <taxon>Brachionus</taxon>
    </lineage>
</organism>
<gene>
    <name evidence="1" type="ORF">BpHYR1_015872</name>
</gene>
<sequence length="280" mass="31662">MMYCRPSAPLMFFSSTLSITGSMYSSQSWTSTGKPYLMAISSCFKKSESLKIGLFLFFLHPLERLLLRINAVGKSARLNGQYAILNGQLVRRQTLTAPLAYFNIGCEQIFQLKWLRQGHLFFQQVLLPSFEQQLAPKLPSKCAHIGQKGRTQQTIAQQLDPLVFQQLQVFTPSLVLRTKTIDQFVSSNQSSFHNGRLLLQLGLFSLLCFQFVRQFGQLSLNFGHLIVDSVELACRVMVLFFQLGHFVPFGLDCLEHSIVAEDGVHKLKQTGTSSANIFHF</sequence>
<protein>
    <submittedName>
        <fullName evidence="1">Uncharacterized protein</fullName>
    </submittedName>
</protein>
<dbReference type="EMBL" id="REGN01004919">
    <property type="protein sequence ID" value="RNA15599.1"/>
    <property type="molecule type" value="Genomic_DNA"/>
</dbReference>
<reference evidence="1 2" key="1">
    <citation type="journal article" date="2018" name="Sci. Rep.">
        <title>Genomic signatures of local adaptation to the degree of environmental predictability in rotifers.</title>
        <authorList>
            <person name="Franch-Gras L."/>
            <person name="Hahn C."/>
            <person name="Garcia-Roger E.M."/>
            <person name="Carmona M.J."/>
            <person name="Serra M."/>
            <person name="Gomez A."/>
        </authorList>
    </citation>
    <scope>NUCLEOTIDE SEQUENCE [LARGE SCALE GENOMIC DNA]</scope>
    <source>
        <strain evidence="1">HYR1</strain>
    </source>
</reference>
<dbReference type="AlphaFoldDB" id="A0A3M7QWK8"/>
<name>A0A3M7QWK8_BRAPC</name>